<evidence type="ECO:0000256" key="10">
    <source>
        <dbReference type="ARBA" id="ARBA00022840"/>
    </source>
</evidence>
<protein>
    <recommendedName>
        <fullName evidence="3">histidine kinase</fullName>
        <ecNumber evidence="3">2.7.13.3</ecNumber>
    </recommendedName>
</protein>
<evidence type="ECO:0000256" key="2">
    <source>
        <dbReference type="ARBA" id="ARBA00004651"/>
    </source>
</evidence>
<proteinExistence type="predicted"/>
<keyword evidence="11 14" id="KW-1133">Transmembrane helix</keyword>
<evidence type="ECO:0000256" key="7">
    <source>
        <dbReference type="ARBA" id="ARBA00022692"/>
    </source>
</evidence>
<name>A0ABY3N1R5_9GAMM</name>
<dbReference type="SUPFAM" id="SSF47384">
    <property type="entry name" value="Homodimeric domain of signal transducing histidine kinase"/>
    <property type="match status" value="1"/>
</dbReference>
<keyword evidence="10" id="KW-0067">ATP-binding</keyword>
<dbReference type="SUPFAM" id="SSF55874">
    <property type="entry name" value="ATPase domain of HSP90 chaperone/DNA topoisomerase II/histidine kinase"/>
    <property type="match status" value="1"/>
</dbReference>
<evidence type="ECO:0000259" key="15">
    <source>
        <dbReference type="PROSITE" id="PS50109"/>
    </source>
</evidence>
<dbReference type="CDD" id="cd00082">
    <property type="entry name" value="HisKA"/>
    <property type="match status" value="1"/>
</dbReference>
<dbReference type="InterPro" id="IPR003660">
    <property type="entry name" value="HAMP_dom"/>
</dbReference>
<dbReference type="SMART" id="SM00388">
    <property type="entry name" value="HisKA"/>
    <property type="match status" value="1"/>
</dbReference>
<keyword evidence="8" id="KW-0547">Nucleotide-binding</keyword>
<dbReference type="PROSITE" id="PS50885">
    <property type="entry name" value="HAMP"/>
    <property type="match status" value="1"/>
</dbReference>
<evidence type="ECO:0000256" key="4">
    <source>
        <dbReference type="ARBA" id="ARBA00022475"/>
    </source>
</evidence>
<keyword evidence="13 14" id="KW-0472">Membrane</keyword>
<dbReference type="Pfam" id="PF00672">
    <property type="entry name" value="HAMP"/>
    <property type="match status" value="1"/>
</dbReference>
<reference evidence="17 18" key="1">
    <citation type="submission" date="2019-08" db="EMBL/GenBank/DDBJ databases">
        <title>Microbe sample from Colwellia echini.</title>
        <authorList>
            <person name="Christiansen L."/>
            <person name="Pathiraja D."/>
            <person name="Schultz-Johansen M."/>
            <person name="Choi I.-G."/>
            <person name="Stougaard P."/>
        </authorList>
    </citation>
    <scope>NUCLEOTIDE SEQUENCE [LARGE SCALE GENOMIC DNA]</scope>
    <source>
        <strain evidence="17 18">A3</strain>
    </source>
</reference>
<evidence type="ECO:0000313" key="18">
    <source>
        <dbReference type="Proteomes" id="UP000815846"/>
    </source>
</evidence>
<accession>A0ABY3N1R5</accession>
<dbReference type="InterPro" id="IPR003661">
    <property type="entry name" value="HisK_dim/P_dom"/>
</dbReference>
<organism evidence="17 18">
    <name type="scientific">Colwellia echini</name>
    <dbReference type="NCBI Taxonomy" id="1982103"/>
    <lineage>
        <taxon>Bacteria</taxon>
        <taxon>Pseudomonadati</taxon>
        <taxon>Pseudomonadota</taxon>
        <taxon>Gammaproteobacteria</taxon>
        <taxon>Alteromonadales</taxon>
        <taxon>Colwelliaceae</taxon>
        <taxon>Colwellia</taxon>
    </lineage>
</organism>
<dbReference type="Gene3D" id="3.30.565.10">
    <property type="entry name" value="Histidine kinase-like ATPase, C-terminal domain"/>
    <property type="match status" value="1"/>
</dbReference>
<evidence type="ECO:0000259" key="16">
    <source>
        <dbReference type="PROSITE" id="PS50885"/>
    </source>
</evidence>
<evidence type="ECO:0000256" key="6">
    <source>
        <dbReference type="ARBA" id="ARBA00022679"/>
    </source>
</evidence>
<dbReference type="EMBL" id="PJAI02000001">
    <property type="protein sequence ID" value="TYK67373.1"/>
    <property type="molecule type" value="Genomic_DNA"/>
</dbReference>
<evidence type="ECO:0000256" key="14">
    <source>
        <dbReference type="SAM" id="Phobius"/>
    </source>
</evidence>
<evidence type="ECO:0000256" key="3">
    <source>
        <dbReference type="ARBA" id="ARBA00012438"/>
    </source>
</evidence>
<dbReference type="Gene3D" id="6.10.340.10">
    <property type="match status" value="1"/>
</dbReference>
<dbReference type="SMART" id="SM00304">
    <property type="entry name" value="HAMP"/>
    <property type="match status" value="1"/>
</dbReference>
<dbReference type="InterPro" id="IPR050398">
    <property type="entry name" value="HssS/ArlS-like"/>
</dbReference>
<feature type="domain" description="HAMP" evidence="16">
    <location>
        <begin position="223"/>
        <end position="275"/>
    </location>
</feature>
<comment type="caution">
    <text evidence="17">The sequence shown here is derived from an EMBL/GenBank/DDBJ whole genome shotgun (WGS) entry which is preliminary data.</text>
</comment>
<evidence type="ECO:0000256" key="13">
    <source>
        <dbReference type="ARBA" id="ARBA00023136"/>
    </source>
</evidence>
<keyword evidence="6" id="KW-0808">Transferase</keyword>
<dbReference type="Pfam" id="PF00512">
    <property type="entry name" value="HisKA"/>
    <property type="match status" value="1"/>
</dbReference>
<comment type="subcellular location">
    <subcellularLocation>
        <location evidence="2">Cell membrane</location>
        <topology evidence="2">Multi-pass membrane protein</topology>
    </subcellularLocation>
</comment>
<dbReference type="SMART" id="SM00387">
    <property type="entry name" value="HATPase_c"/>
    <property type="match status" value="1"/>
</dbReference>
<dbReference type="Proteomes" id="UP000815846">
    <property type="component" value="Unassembled WGS sequence"/>
</dbReference>
<dbReference type="PRINTS" id="PR00344">
    <property type="entry name" value="BCTRLSENSOR"/>
</dbReference>
<evidence type="ECO:0000313" key="17">
    <source>
        <dbReference type="EMBL" id="TYK67373.1"/>
    </source>
</evidence>
<dbReference type="SUPFAM" id="SSF158472">
    <property type="entry name" value="HAMP domain-like"/>
    <property type="match status" value="1"/>
</dbReference>
<dbReference type="CDD" id="cd00075">
    <property type="entry name" value="HATPase"/>
    <property type="match status" value="1"/>
</dbReference>
<evidence type="ECO:0000256" key="12">
    <source>
        <dbReference type="ARBA" id="ARBA00023012"/>
    </source>
</evidence>
<feature type="transmembrane region" description="Helical" evidence="14">
    <location>
        <begin position="204"/>
        <end position="225"/>
    </location>
</feature>
<dbReference type="PANTHER" id="PTHR45528:SF1">
    <property type="entry name" value="SENSOR HISTIDINE KINASE CPXA"/>
    <property type="match status" value="1"/>
</dbReference>
<dbReference type="PROSITE" id="PS50109">
    <property type="entry name" value="HIS_KIN"/>
    <property type="match status" value="1"/>
</dbReference>
<gene>
    <name evidence="17" type="ORF">CWS31_002285</name>
</gene>
<dbReference type="InterPro" id="IPR005467">
    <property type="entry name" value="His_kinase_dom"/>
</dbReference>
<keyword evidence="18" id="KW-1185">Reference proteome</keyword>
<dbReference type="CDD" id="cd06225">
    <property type="entry name" value="HAMP"/>
    <property type="match status" value="1"/>
</dbReference>
<keyword evidence="5" id="KW-0597">Phosphoprotein</keyword>
<dbReference type="EC" id="2.7.13.3" evidence="3"/>
<dbReference type="Gene3D" id="1.10.287.130">
    <property type="match status" value="1"/>
</dbReference>
<dbReference type="InterPro" id="IPR004358">
    <property type="entry name" value="Sig_transdc_His_kin-like_C"/>
</dbReference>
<dbReference type="RefSeq" id="WP_101343480.1">
    <property type="nucleotide sequence ID" value="NZ_PJAI02000001.1"/>
</dbReference>
<comment type="catalytic activity">
    <reaction evidence="1">
        <text>ATP + protein L-histidine = ADP + protein N-phospho-L-histidine.</text>
        <dbReference type="EC" id="2.7.13.3"/>
    </reaction>
</comment>
<evidence type="ECO:0000256" key="5">
    <source>
        <dbReference type="ARBA" id="ARBA00022553"/>
    </source>
</evidence>
<keyword evidence="4" id="KW-1003">Cell membrane</keyword>
<dbReference type="InterPro" id="IPR036890">
    <property type="entry name" value="HATPase_C_sf"/>
</dbReference>
<evidence type="ECO:0000256" key="8">
    <source>
        <dbReference type="ARBA" id="ARBA00022741"/>
    </source>
</evidence>
<dbReference type="PANTHER" id="PTHR45528">
    <property type="entry name" value="SENSOR HISTIDINE KINASE CPXA"/>
    <property type="match status" value="1"/>
</dbReference>
<sequence length="517" mass="58028">MTTHYLSKKSKVILRHFSNTFFIFSQSLLNKFSINKLTLIGFIFVAMPLVMALLFSANKVSQLAKQSTSAIYNVAQLTQLNSKLDETIAKLERSASQFVVLKDFELLISFSHQQKMLQEIIQETLIQQQDELLKEQLTSLKIESESLRGLMVSTGVDDLSLTQLQNEFKALHLINEQLTKRTNFVVNQQVFSIHHTTEDISNNILARLYIIPISILIAGIFIILITKPLKRLTDKIKLLEQGNFEQEITLHGPAEVIEIAEALENMRQRLHTLELQKSSFIRHISHELKTPLAAIREGTELIYDNSVGPLNDDQQEICNIIRASVSRLQRLIEDLLDFNIVLDSTSLHHLEKISLSALINDACTVRQLDIKSKDLIVKCNNSPYYIYSNSRQLSVILDNILSNAIKYSPINGTISITYNSGKTGVTINIIDQGPGIAPELSEKVFDAFYQSTPPENSQIKGSGLGLTIVKELLLRLNGNIKIIPAKKLSAANENGTCVTITLPINTPTINQQLVQSK</sequence>
<feature type="domain" description="Histidine kinase" evidence="15">
    <location>
        <begin position="283"/>
        <end position="506"/>
    </location>
</feature>
<keyword evidence="7 14" id="KW-0812">Transmembrane</keyword>
<evidence type="ECO:0000256" key="11">
    <source>
        <dbReference type="ARBA" id="ARBA00022989"/>
    </source>
</evidence>
<evidence type="ECO:0000256" key="9">
    <source>
        <dbReference type="ARBA" id="ARBA00022777"/>
    </source>
</evidence>
<keyword evidence="12" id="KW-0902">Two-component regulatory system</keyword>
<keyword evidence="9" id="KW-0418">Kinase</keyword>
<feature type="transmembrane region" description="Helical" evidence="14">
    <location>
        <begin position="37"/>
        <end position="57"/>
    </location>
</feature>
<dbReference type="Pfam" id="PF02518">
    <property type="entry name" value="HATPase_c"/>
    <property type="match status" value="1"/>
</dbReference>
<dbReference type="InterPro" id="IPR036097">
    <property type="entry name" value="HisK_dim/P_sf"/>
</dbReference>
<dbReference type="InterPro" id="IPR003594">
    <property type="entry name" value="HATPase_dom"/>
</dbReference>
<evidence type="ECO:0000256" key="1">
    <source>
        <dbReference type="ARBA" id="ARBA00000085"/>
    </source>
</evidence>